<dbReference type="Pfam" id="PF01546">
    <property type="entry name" value="Peptidase_M20"/>
    <property type="match status" value="1"/>
</dbReference>
<reference evidence="8 9" key="1">
    <citation type="submission" date="2019-08" db="EMBL/GenBank/DDBJ databases">
        <title>In-depth cultivation of the pig gut microbiome towards novel bacterial diversity and tailored functional studies.</title>
        <authorList>
            <person name="Wylensek D."/>
            <person name="Hitch T.C.A."/>
            <person name="Clavel T."/>
        </authorList>
    </citation>
    <scope>NUCLEOTIDE SEQUENCE [LARGE SCALE GENOMIC DNA]</scope>
    <source>
        <strain evidence="8 9">Oil+RF-744-WCA-WT-13</strain>
    </source>
</reference>
<dbReference type="InterPro" id="IPR011650">
    <property type="entry name" value="Peptidase_M20_dimer"/>
</dbReference>
<keyword evidence="9" id="KW-1185">Reference proteome</keyword>
<dbReference type="Gene3D" id="3.40.630.10">
    <property type="entry name" value="Zn peptidases"/>
    <property type="match status" value="1"/>
</dbReference>
<gene>
    <name evidence="8" type="ORF">FYJ60_03220</name>
</gene>
<dbReference type="AlphaFoldDB" id="A0A7X2P7W4"/>
<keyword evidence="5" id="KW-0862">Zinc</keyword>
<dbReference type="GO" id="GO:0046872">
    <property type="term" value="F:metal ion binding"/>
    <property type="evidence" value="ECO:0007669"/>
    <property type="project" value="UniProtKB-KW"/>
</dbReference>
<evidence type="ECO:0000313" key="9">
    <source>
        <dbReference type="Proteomes" id="UP000466864"/>
    </source>
</evidence>
<name>A0A7X2P7W4_9FIRM</name>
<dbReference type="GO" id="GO:0006508">
    <property type="term" value="P:proteolysis"/>
    <property type="evidence" value="ECO:0007669"/>
    <property type="project" value="UniProtKB-KW"/>
</dbReference>
<evidence type="ECO:0000256" key="1">
    <source>
        <dbReference type="ARBA" id="ARBA00001947"/>
    </source>
</evidence>
<keyword evidence="4 8" id="KW-0378">Hydrolase</keyword>
<comment type="cofactor">
    <cofactor evidence="1">
        <name>Zn(2+)</name>
        <dbReference type="ChEBI" id="CHEBI:29105"/>
    </cofactor>
</comment>
<evidence type="ECO:0000256" key="4">
    <source>
        <dbReference type="ARBA" id="ARBA00022801"/>
    </source>
</evidence>
<dbReference type="InterPro" id="IPR036264">
    <property type="entry name" value="Bact_exopeptidase_dim_dom"/>
</dbReference>
<dbReference type="InterPro" id="IPR002933">
    <property type="entry name" value="Peptidase_M20"/>
</dbReference>
<accession>A0A7X2P7W4</accession>
<dbReference type="SUPFAM" id="SSF55031">
    <property type="entry name" value="Bacterial exopeptidase dimerisation domain"/>
    <property type="match status" value="1"/>
</dbReference>
<keyword evidence="3" id="KW-0479">Metal-binding</keyword>
<keyword evidence="6" id="KW-0482">Metalloprotease</keyword>
<dbReference type="EMBL" id="VUMV01000002">
    <property type="protein sequence ID" value="MST81328.1"/>
    <property type="molecule type" value="Genomic_DNA"/>
</dbReference>
<dbReference type="Pfam" id="PF07687">
    <property type="entry name" value="M20_dimer"/>
    <property type="match status" value="1"/>
</dbReference>
<evidence type="ECO:0000259" key="7">
    <source>
        <dbReference type="Pfam" id="PF07687"/>
    </source>
</evidence>
<dbReference type="PANTHER" id="PTHR42994:SF2">
    <property type="entry name" value="PEPTIDASE"/>
    <property type="match status" value="1"/>
</dbReference>
<dbReference type="PROSITE" id="PS00758">
    <property type="entry name" value="ARGE_DAPE_CPG2_1"/>
    <property type="match status" value="1"/>
</dbReference>
<dbReference type="SUPFAM" id="SSF53187">
    <property type="entry name" value="Zn-dependent exopeptidases"/>
    <property type="match status" value="1"/>
</dbReference>
<proteinExistence type="predicted"/>
<evidence type="ECO:0000256" key="2">
    <source>
        <dbReference type="ARBA" id="ARBA00022670"/>
    </source>
</evidence>
<dbReference type="GO" id="GO:0008237">
    <property type="term" value="F:metallopeptidase activity"/>
    <property type="evidence" value="ECO:0007669"/>
    <property type="project" value="UniProtKB-KW"/>
</dbReference>
<evidence type="ECO:0000256" key="5">
    <source>
        <dbReference type="ARBA" id="ARBA00022833"/>
    </source>
</evidence>
<dbReference type="PANTHER" id="PTHR42994">
    <property type="entry name" value="PEPTIDASE T"/>
    <property type="match status" value="1"/>
</dbReference>
<evidence type="ECO:0000256" key="3">
    <source>
        <dbReference type="ARBA" id="ARBA00022723"/>
    </source>
</evidence>
<evidence type="ECO:0000313" key="8">
    <source>
        <dbReference type="EMBL" id="MST81328.1"/>
    </source>
</evidence>
<keyword evidence="2" id="KW-0645">Protease</keyword>
<dbReference type="Proteomes" id="UP000466864">
    <property type="component" value="Unassembled WGS sequence"/>
</dbReference>
<organism evidence="8 9">
    <name type="scientific">Bilifractor porci</name>
    <dbReference type="NCBI Taxonomy" id="2606636"/>
    <lineage>
        <taxon>Bacteria</taxon>
        <taxon>Bacillati</taxon>
        <taxon>Bacillota</taxon>
        <taxon>Clostridia</taxon>
        <taxon>Lachnospirales</taxon>
        <taxon>Lachnospiraceae</taxon>
        <taxon>Bilifractor</taxon>
    </lineage>
</organism>
<protein>
    <submittedName>
        <fullName evidence="8">M20/M25/M40 family metallo-hydrolase</fullName>
    </submittedName>
</protein>
<evidence type="ECO:0000256" key="6">
    <source>
        <dbReference type="ARBA" id="ARBA00023049"/>
    </source>
</evidence>
<sequence>MADCLAAKLRELGFAVEEDRAWEKALSEEGIVPEGQKEAGRSDRAGNLYGFLQGTIPGQPVLFSAHMDTVEPSKGKKAFLEPDGTIHSDGTTVLGADDVAGLVEILEGIRAVLESGNPHRDIEVLFPIAEELYTVGTSSMTEEEFGKIRAKEAYVPDMSGMPGTAANRAPSLISFRATVTGRASHAGFEPEKGIHAIQAAAEAVTKIKMGHIDEETTCNIGVIQGGSGTNIVPEECTAEGEIRSYVHEKALACLDRVTEIFRQTAESFGASADVRYTVHLHAYETGMESVPVRRFRRVCRSLGLTGDITSTFGGSDNNTFAEHGIEGLVLSCGMYQAHSVKEYTRTADLAAGAKLIAGLILDSE</sequence>
<dbReference type="InterPro" id="IPR001261">
    <property type="entry name" value="ArgE/DapE_CS"/>
</dbReference>
<feature type="domain" description="Peptidase M20 dimerisation" evidence="7">
    <location>
        <begin position="172"/>
        <end position="266"/>
    </location>
</feature>
<dbReference type="Gene3D" id="3.30.70.360">
    <property type="match status" value="1"/>
</dbReference>
<comment type="caution">
    <text evidence="8">The sequence shown here is derived from an EMBL/GenBank/DDBJ whole genome shotgun (WGS) entry which is preliminary data.</text>
</comment>